<feature type="region of interest" description="Disordered" evidence="1">
    <location>
        <begin position="964"/>
        <end position="983"/>
    </location>
</feature>
<evidence type="ECO:0000313" key="3">
    <source>
        <dbReference type="EMBL" id="QKF77420.1"/>
    </source>
</evidence>
<keyword evidence="4" id="KW-1185">Reference proteome</keyword>
<dbReference type="EMBL" id="CP053835">
    <property type="protein sequence ID" value="QKF77420.1"/>
    <property type="molecule type" value="Genomic_DNA"/>
</dbReference>
<feature type="domain" description="YhdP central" evidence="2">
    <location>
        <begin position="210"/>
        <end position="432"/>
    </location>
</feature>
<dbReference type="Proteomes" id="UP000503313">
    <property type="component" value="Chromosome"/>
</dbReference>
<evidence type="ECO:0000259" key="2">
    <source>
        <dbReference type="Pfam" id="PF13116"/>
    </source>
</evidence>
<dbReference type="AlphaFoldDB" id="A0AAE7E615"/>
<proteinExistence type="predicted"/>
<gene>
    <name evidence="3" type="ORF">ADFLV_1390</name>
</gene>
<feature type="domain" description="YhdP central" evidence="2">
    <location>
        <begin position="481"/>
        <end position="930"/>
    </location>
</feature>
<organism evidence="3 4">
    <name type="scientific">Arcobacter defluvii</name>
    <dbReference type="NCBI Taxonomy" id="873191"/>
    <lineage>
        <taxon>Bacteria</taxon>
        <taxon>Pseudomonadati</taxon>
        <taxon>Campylobacterota</taxon>
        <taxon>Epsilonproteobacteria</taxon>
        <taxon>Campylobacterales</taxon>
        <taxon>Arcobacteraceae</taxon>
        <taxon>Arcobacter</taxon>
    </lineage>
</organism>
<sequence length="983" mass="112069">MLKSIKLLLLLFFLIILLLLSSLYWGIKIDSFSLSNFSVSQFYIKMDKKLILDIGNLEYKSKKTQTKSSFDDLKKDIELLPKVLMLFQKINIKKLKIDDNEFKIVLDENNLYLDNKYINISSKLDVASNQILFELSSLYLKDIDILFDGKIKIDYFTEELNYFGKFYYQDLEANLNIDMTKELAKFYIVSSPFKSLKFLKNFLDLPKTAEEWMYDNVEGNITLEGLYAEFDLKNNKLIEKSLNGKAHIENAKIKFHQDVDAIQTKNLDITFKDDNLYFNLIEPTFKDKSLEGSYVTIHNLASVQNGEVEVNIKTNSKLDKDILDILKAYKINLPLVQKSGTTDATLTLIFPYELEKPMTTKGEFLVNDAEISIGNFSFNSKTATVILDGSNVLVKDADFKYKDMIDALVNINIDTKTLKSSGDTIINSLIIKKENGEKIIDIKDKKTALDMDFNKDTIIDLKDLETTIKIADLIYVNINNISKIYPYSKLLKDISIKDGNISLDIKDDKNIKFKALIKGLNLPLKKDGQSIENLDIVGNISGKNIDIHSIDENIKVEIKDDLKIYLNNLFITIDTKKQDTNNINQKMNLYLTNDEIDLNGTIYKIKNANLSIKKEEINFEANLKELDLPLKKNGKKINELTLLGIYKNNYTKLNTKNNDLILELKNENLSLNINGYDILYSSEDKEENDSYKNINIIGNSSNIIVNDKYKFLSDTFEIRVRENEKFIHLKHKKSDITFKESKDKKIDIFTSDISDEFVNTIFDKNIFKGGNILFLANGDINNLNGKIIIENSNIEDLAILNNLLIFIHTSPALVNPLLAVPSVVGMATNQGFNLTAYKIVNGVMEFNYSKEKELIDVKKLVTIGNGIDFEGKGKVNLNDLTLDSEIKLIFLKDYSKIVGAIPVVNYVLLGDSNRVETQVNVFGELSNPKISTNLTKETFSIPVNIAKRILSSPSMLLDFIKGTNESEKKEEKSSEELINKPLK</sequence>
<accession>A0AAE7E615</accession>
<dbReference type="KEGG" id="adz:ADFLV_1390"/>
<dbReference type="InterPro" id="IPR025263">
    <property type="entry name" value="YhdP_central"/>
</dbReference>
<reference evidence="3 4" key="1">
    <citation type="submission" date="2020-05" db="EMBL/GenBank/DDBJ databases">
        <title>Complete genome sequencing of Campylobacter and Arcobacter type strains.</title>
        <authorList>
            <person name="Miller W.G."/>
            <person name="Yee E."/>
        </authorList>
    </citation>
    <scope>NUCLEOTIDE SEQUENCE [LARGE SCALE GENOMIC DNA]</scope>
    <source>
        <strain evidence="3 4">LMG 25694</strain>
    </source>
</reference>
<protein>
    <submittedName>
        <fullName evidence="3">AsmA family protein (DUF3971 domain)</fullName>
    </submittedName>
</protein>
<name>A0AAE7E615_9BACT</name>
<evidence type="ECO:0000256" key="1">
    <source>
        <dbReference type="SAM" id="MobiDB-lite"/>
    </source>
</evidence>
<dbReference type="Pfam" id="PF13116">
    <property type="entry name" value="YhdP"/>
    <property type="match status" value="2"/>
</dbReference>
<evidence type="ECO:0000313" key="4">
    <source>
        <dbReference type="Proteomes" id="UP000503313"/>
    </source>
</evidence>